<feature type="active site" description="Charge relay system" evidence="5 6">
    <location>
        <position position="258"/>
    </location>
</feature>
<dbReference type="PROSITE" id="PS00137">
    <property type="entry name" value="SUBTILASE_HIS"/>
    <property type="match status" value="1"/>
</dbReference>
<keyword evidence="3 6" id="KW-0378">Hydrolase</keyword>
<comment type="similarity">
    <text evidence="1 6">Belongs to the peptidase S8 family.</text>
</comment>
<dbReference type="Gene3D" id="3.40.50.200">
    <property type="entry name" value="Peptidase S8/S53 domain"/>
    <property type="match status" value="1"/>
</dbReference>
<accession>A0A1Y0XUG6</accession>
<dbReference type="GO" id="GO:0004252">
    <property type="term" value="F:serine-type endopeptidase activity"/>
    <property type="evidence" value="ECO:0007669"/>
    <property type="project" value="UniProtKB-UniRule"/>
</dbReference>
<dbReference type="PROSITE" id="PS00138">
    <property type="entry name" value="SUBTILASE_SER"/>
    <property type="match status" value="1"/>
</dbReference>
<keyword evidence="7" id="KW-0732">Signal</keyword>
<evidence type="ECO:0000256" key="3">
    <source>
        <dbReference type="ARBA" id="ARBA00022801"/>
    </source>
</evidence>
<evidence type="ECO:0000259" key="8">
    <source>
        <dbReference type="Pfam" id="PF00082"/>
    </source>
</evidence>
<reference evidence="10 13" key="2">
    <citation type="submission" date="2020-12" db="EMBL/GenBank/DDBJ databases">
        <title>FDA dAtabase for Regulatory Grade micrObial Sequences (FDA-ARGOS): Supporting development and validation of Infectious Disease Dx tests.</title>
        <authorList>
            <person name="Nelson B."/>
            <person name="Plummer A."/>
            <person name="Tallon L."/>
            <person name="Sadzewicz L."/>
            <person name="Zhao X."/>
            <person name="Boylan J."/>
            <person name="Ott S."/>
            <person name="Bowen H."/>
            <person name="Vavikolanu K."/>
            <person name="Mehta A."/>
            <person name="Aluvathingal J."/>
            <person name="Nadendla S."/>
            <person name="Myers T."/>
            <person name="Yan Y."/>
            <person name="Sichtig H."/>
        </authorList>
    </citation>
    <scope>NUCLEOTIDE SEQUENCE [LARGE SCALE GENOMIC DNA]</scope>
    <source>
        <strain evidence="10 13">FDAARGOS_923</strain>
    </source>
</reference>
<evidence type="ECO:0000259" key="9">
    <source>
        <dbReference type="Pfam" id="PF05922"/>
    </source>
</evidence>
<evidence type="ECO:0000313" key="10">
    <source>
        <dbReference type="EMBL" id="QPR71682.1"/>
    </source>
</evidence>
<evidence type="ECO:0000313" key="11">
    <source>
        <dbReference type="EMBL" id="TWL25660.1"/>
    </source>
</evidence>
<dbReference type="PROSITE" id="PS51892">
    <property type="entry name" value="SUBTILASE"/>
    <property type="match status" value="1"/>
</dbReference>
<evidence type="ECO:0000256" key="1">
    <source>
        <dbReference type="ARBA" id="ARBA00011073"/>
    </source>
</evidence>
<evidence type="ECO:0000256" key="6">
    <source>
        <dbReference type="PROSITE-ProRule" id="PRU01240"/>
    </source>
</evidence>
<dbReference type="Pfam" id="PF05922">
    <property type="entry name" value="Inhibitor_I9"/>
    <property type="match status" value="1"/>
</dbReference>
<feature type="signal peptide" evidence="7">
    <location>
        <begin position="1"/>
        <end position="27"/>
    </location>
</feature>
<dbReference type="InterPro" id="IPR051048">
    <property type="entry name" value="Peptidase_S8/S53_subtilisin"/>
</dbReference>
<name>A0A1Y0XUG6_BACLI</name>
<evidence type="ECO:0000256" key="2">
    <source>
        <dbReference type="ARBA" id="ARBA00022670"/>
    </source>
</evidence>
<evidence type="ECO:0000256" key="7">
    <source>
        <dbReference type="SAM" id="SignalP"/>
    </source>
</evidence>
<dbReference type="RefSeq" id="WP_003181566.1">
    <property type="nucleotide sequence ID" value="NZ_BOQU01000001.1"/>
</dbReference>
<proteinExistence type="inferred from homology"/>
<dbReference type="EMBL" id="NILC01000026">
    <property type="protein sequence ID" value="TWL25660.1"/>
    <property type="molecule type" value="Genomic_DNA"/>
</dbReference>
<evidence type="ECO:0000256" key="5">
    <source>
        <dbReference type="PIRSR" id="PIRSR615500-1"/>
    </source>
</evidence>
<reference evidence="11 12" key="1">
    <citation type="submission" date="2019-06" db="EMBL/GenBank/DDBJ databases">
        <title>Genome sequence analysis of &gt;100 Bacillus licheniformis strains suggests intrinsic resistance to this species.</title>
        <authorList>
            <person name="Wels M."/>
            <person name="Siezen R.J."/>
            <person name="Johansen E."/>
            <person name="Stuer-Lauridsen B."/>
            <person name="Bjerre K."/>
            <person name="Nielsen B.K.K."/>
        </authorList>
    </citation>
    <scope>NUCLEOTIDE SEQUENCE [LARGE SCALE GENOMIC DNA]</scope>
    <source>
        <strain evidence="11 12">BAC-16736</strain>
    </source>
</reference>
<dbReference type="EMBL" id="CP065647">
    <property type="protein sequence ID" value="QPR71682.1"/>
    <property type="molecule type" value="Genomic_DNA"/>
</dbReference>
<dbReference type="InterPro" id="IPR022398">
    <property type="entry name" value="Peptidase_S8_His-AS"/>
</dbReference>
<feature type="active site" description="Charge relay system" evidence="5 6">
    <location>
        <position position="211"/>
    </location>
</feature>
<dbReference type="InterPro" id="IPR010259">
    <property type="entry name" value="S8pro/Inhibitor_I9"/>
</dbReference>
<dbReference type="AlphaFoldDB" id="A0A1Y0XUG6"/>
<dbReference type="InterPro" id="IPR033857">
    <property type="entry name" value="Bacillopeptidase_F"/>
</dbReference>
<dbReference type="Pfam" id="PF00082">
    <property type="entry name" value="Peptidase_S8"/>
    <property type="match status" value="1"/>
</dbReference>
<dbReference type="InterPro" id="IPR023828">
    <property type="entry name" value="Peptidase_S8_Ser-AS"/>
</dbReference>
<feature type="domain" description="Peptidase S8/S53" evidence="8">
    <location>
        <begin position="202"/>
        <end position="487"/>
    </location>
</feature>
<dbReference type="PRINTS" id="PR00723">
    <property type="entry name" value="SUBTILISIN"/>
</dbReference>
<dbReference type="PANTHER" id="PTHR43399:SF4">
    <property type="entry name" value="CELL WALL-ASSOCIATED PROTEASE"/>
    <property type="match status" value="1"/>
</dbReference>
<evidence type="ECO:0000256" key="4">
    <source>
        <dbReference type="ARBA" id="ARBA00022825"/>
    </source>
</evidence>
<feature type="domain" description="Inhibitor I9" evidence="9">
    <location>
        <begin position="57"/>
        <end position="165"/>
    </location>
</feature>
<gene>
    <name evidence="11" type="ORF">CHCC16736_4543</name>
    <name evidence="10" type="ORF">I6G80_17925</name>
</gene>
<dbReference type="GO" id="GO:0006508">
    <property type="term" value="P:proteolysis"/>
    <property type="evidence" value="ECO:0007669"/>
    <property type="project" value="UniProtKB-KW"/>
</dbReference>
<dbReference type="PANTHER" id="PTHR43399">
    <property type="entry name" value="SUBTILISIN-RELATED"/>
    <property type="match status" value="1"/>
</dbReference>
<evidence type="ECO:0000313" key="12">
    <source>
        <dbReference type="Proteomes" id="UP000435910"/>
    </source>
</evidence>
<dbReference type="Proteomes" id="UP000595038">
    <property type="component" value="Chromosome"/>
</dbReference>
<dbReference type="CDD" id="cd07481">
    <property type="entry name" value="Peptidases_S8_BacillopeptidaseF-like"/>
    <property type="match status" value="1"/>
</dbReference>
<keyword evidence="2 6" id="KW-0645">Protease</keyword>
<evidence type="ECO:0000313" key="13">
    <source>
        <dbReference type="Proteomes" id="UP000595038"/>
    </source>
</evidence>
<dbReference type="Proteomes" id="UP000435910">
    <property type="component" value="Unassembled WGS sequence"/>
</dbReference>
<feature type="active site" description="Charge relay system" evidence="5 6">
    <location>
        <position position="435"/>
    </location>
</feature>
<protein>
    <submittedName>
        <fullName evidence="10">S8 family serine peptidase</fullName>
    </submittedName>
</protein>
<dbReference type="InterPro" id="IPR036852">
    <property type="entry name" value="Peptidase_S8/S53_dom_sf"/>
</dbReference>
<organism evidence="11 12">
    <name type="scientific">Bacillus licheniformis</name>
    <dbReference type="NCBI Taxonomy" id="1402"/>
    <lineage>
        <taxon>Bacteria</taxon>
        <taxon>Bacillati</taxon>
        <taxon>Bacillota</taxon>
        <taxon>Bacilli</taxon>
        <taxon>Bacillales</taxon>
        <taxon>Bacillaceae</taxon>
        <taxon>Bacillus</taxon>
    </lineage>
</organism>
<feature type="chain" id="PRO_5041057193" evidence="7">
    <location>
        <begin position="28"/>
        <end position="502"/>
    </location>
</feature>
<dbReference type="InterPro" id="IPR015500">
    <property type="entry name" value="Peptidase_S8_subtilisin-rel"/>
</dbReference>
<dbReference type="FunFam" id="3.40.50.200:FF:000043">
    <property type="entry name" value="Peptidase S8"/>
    <property type="match status" value="1"/>
</dbReference>
<keyword evidence="4 6" id="KW-0720">Serine protease</keyword>
<dbReference type="SUPFAM" id="SSF52743">
    <property type="entry name" value="Subtilisin-like"/>
    <property type="match status" value="1"/>
</dbReference>
<dbReference type="InterPro" id="IPR000209">
    <property type="entry name" value="Peptidase_S8/S53_dom"/>
</dbReference>
<sequence>MKKKPLFRTFMCAALIGSLLAPVAVQADTGTAAKTKEQSKISSALYKRFEKEGKVTFLIKMKSQANLQQAATAAEKRAKASVMTVKKAKEIKRSAVLTSLRTKAERTQKDLKSFLEKEEKKGTAKKVESFYIVNGIAVTATKDVMEKAASFPEVEKVLPNQKIKLGNTEKPTVESKTTADRTPASNIEQVHAPDVWKKRYKGKGAVVASIDTGVEWDHPALKTKYRGYNPSKPNSPDNEFNWFDAVSNKKTPYDDLGHGTHVTGTMVGSEAGGKNQIGVAPTAKWIAVKAFSEDGGDEKSLLAAGEWILAPKDAKGKAHPEKAPDVVNNSWAGERGLDEWYLDIVKAWRAADIFPAFAAGNVSEFEPGGPGSVENPSNYPQSFAIGAVDSSNALADFSLQGPSPYDEIKPDISAPGVSIRSAYPGHKYAAMNGTSMATPHVSGIVALMREANPDLTVDEIERILLKTATPLTDKTFKKSPNNGYGYGLVNALKAFDAAKKTK</sequence>